<organism evidence="1 2">
    <name type="scientific">Fusobacterium hominis</name>
    <dbReference type="NCBI Taxonomy" id="2764326"/>
    <lineage>
        <taxon>Bacteria</taxon>
        <taxon>Fusobacteriati</taxon>
        <taxon>Fusobacteriota</taxon>
        <taxon>Fusobacteriia</taxon>
        <taxon>Fusobacteriales</taxon>
        <taxon>Fusobacteriaceae</taxon>
        <taxon>Fusobacterium</taxon>
    </lineage>
</organism>
<name>A0A7G9GZ86_9FUSO</name>
<protein>
    <submittedName>
        <fullName evidence="1">WYL domain-containing protein</fullName>
    </submittedName>
</protein>
<dbReference type="AlphaFoldDB" id="A0A7G9GZ86"/>
<dbReference type="PROSITE" id="PS52050">
    <property type="entry name" value="WYL"/>
    <property type="match status" value="1"/>
</dbReference>
<dbReference type="KEGG" id="fho:H9Q81_04715"/>
<dbReference type="Proteomes" id="UP000515913">
    <property type="component" value="Chromosome"/>
</dbReference>
<evidence type="ECO:0000313" key="1">
    <source>
        <dbReference type="EMBL" id="QNM16118.1"/>
    </source>
</evidence>
<keyword evidence="2" id="KW-1185">Reference proteome</keyword>
<reference evidence="1 2" key="1">
    <citation type="submission" date="2020-08" db="EMBL/GenBank/DDBJ databases">
        <authorList>
            <person name="Liu C."/>
            <person name="Sun Q."/>
        </authorList>
    </citation>
    <scope>NUCLEOTIDE SEQUENCE [LARGE SCALE GENOMIC DNA]</scope>
    <source>
        <strain evidence="1 2">NSJ-57</strain>
    </source>
</reference>
<dbReference type="RefSeq" id="WP_101473858.1">
    <property type="nucleotide sequence ID" value="NZ_CP060637.1"/>
</dbReference>
<proteinExistence type="predicted"/>
<dbReference type="EMBL" id="CP060637">
    <property type="protein sequence ID" value="QNM16118.1"/>
    <property type="molecule type" value="Genomic_DNA"/>
</dbReference>
<sequence>MKKIRVTVPEDIWRLMRNDTEEFGINNNKLCNYILDRFKYNKKMDSEKLLETQGRPVTKIIQFDLNVSNREIYYDILKANGVDVEAEYFRELFEIYTSKFKYQRELFIFEDRVKSILEAIKEKKKLRIKYLQRVFSVEPYFIKREERGDENFLFCYDEEKKIYSNFKLKELEIVSVLEEKIKGKDKKFIESMRKNFDPFLGNGNIVKVRLTEEGYSLLKSLTNYRPKLVKKDKDIYYFEAANENAKLYFRQFSKEAEILEPKELREEIKKEYLEVLELYK</sequence>
<accession>A0A7G9GZ86</accession>
<evidence type="ECO:0000313" key="2">
    <source>
        <dbReference type="Proteomes" id="UP000515913"/>
    </source>
</evidence>
<gene>
    <name evidence="1" type="ORF">H9Q81_04715</name>
</gene>